<dbReference type="KEGG" id="vbh:CMV30_03290"/>
<dbReference type="InterPro" id="IPR013783">
    <property type="entry name" value="Ig-like_fold"/>
</dbReference>
<dbReference type="GO" id="GO:0016829">
    <property type="term" value="F:lyase activity"/>
    <property type="evidence" value="ECO:0007669"/>
    <property type="project" value="UniProtKB-KW"/>
</dbReference>
<evidence type="ECO:0000313" key="6">
    <source>
        <dbReference type="Proteomes" id="UP000217265"/>
    </source>
</evidence>
<name>A0A290QFD1_9BACT</name>
<feature type="compositionally biased region" description="Polar residues" evidence="3">
    <location>
        <begin position="40"/>
        <end position="58"/>
    </location>
</feature>
<gene>
    <name evidence="5" type="ORF">CMV30_03290</name>
</gene>
<dbReference type="PROSITE" id="PS51257">
    <property type="entry name" value="PROKAR_LIPOPROTEIN"/>
    <property type="match status" value="1"/>
</dbReference>
<proteinExistence type="predicted"/>
<evidence type="ECO:0000256" key="1">
    <source>
        <dbReference type="ARBA" id="ARBA00022723"/>
    </source>
</evidence>
<dbReference type="Gene3D" id="2.160.20.10">
    <property type="entry name" value="Single-stranded right-handed beta-helix, Pectin lyase-like"/>
    <property type="match status" value="1"/>
</dbReference>
<evidence type="ECO:0000256" key="2">
    <source>
        <dbReference type="ARBA" id="ARBA00023180"/>
    </source>
</evidence>
<dbReference type="PANTHER" id="PTHR42970:SF1">
    <property type="entry name" value="PECTATE LYASE C-RELATED"/>
    <property type="match status" value="1"/>
</dbReference>
<dbReference type="Gene3D" id="2.60.40.10">
    <property type="entry name" value="Immunoglobulins"/>
    <property type="match status" value="1"/>
</dbReference>
<dbReference type="Pfam" id="PF17963">
    <property type="entry name" value="Big_9"/>
    <property type="match status" value="1"/>
</dbReference>
<evidence type="ECO:0000256" key="4">
    <source>
        <dbReference type="SAM" id="SignalP"/>
    </source>
</evidence>
<dbReference type="InterPro" id="IPR012334">
    <property type="entry name" value="Pectin_lyas_fold"/>
</dbReference>
<organism evidence="5 6">
    <name type="scientific">Nibricoccus aquaticus</name>
    <dbReference type="NCBI Taxonomy" id="2576891"/>
    <lineage>
        <taxon>Bacteria</taxon>
        <taxon>Pseudomonadati</taxon>
        <taxon>Verrucomicrobiota</taxon>
        <taxon>Opitutia</taxon>
        <taxon>Opitutales</taxon>
        <taxon>Opitutaceae</taxon>
        <taxon>Nibricoccus</taxon>
    </lineage>
</organism>
<dbReference type="AlphaFoldDB" id="A0A290QFD1"/>
<reference evidence="5 6" key="1">
    <citation type="submission" date="2017-09" db="EMBL/GenBank/DDBJ databases">
        <title>Complete genome sequence of Verrucomicrobial strain HZ-65, isolated from freshwater.</title>
        <authorList>
            <person name="Choi A."/>
        </authorList>
    </citation>
    <scope>NUCLEOTIDE SEQUENCE [LARGE SCALE GENOMIC DNA]</scope>
    <source>
        <strain evidence="5 6">HZ-65</strain>
    </source>
</reference>
<dbReference type="Proteomes" id="UP000217265">
    <property type="component" value="Chromosome"/>
</dbReference>
<feature type="chain" id="PRO_5012606382" evidence="4">
    <location>
        <begin position="28"/>
        <end position="943"/>
    </location>
</feature>
<keyword evidence="1" id="KW-0479">Metal-binding</keyword>
<keyword evidence="5" id="KW-0456">Lyase</keyword>
<keyword evidence="4" id="KW-0732">Signal</keyword>
<feature type="signal peptide" evidence="4">
    <location>
        <begin position="1"/>
        <end position="27"/>
    </location>
</feature>
<sequence length="943" mass="100379">MPSAPLRLRSIPFLAFLALSCGSPLSAGELKVDINRDSKNSAAETETGYTKWSSDTTGGASSGLAAVTKSFTSATGEAITVSFAQTATSQSRGGTGLVSNWYQVGAQGTAKLVSDGLTVAPANMTTGGEMQMTITGLSAGHHTLLTYHNAWDAASALVSLAPIDVYVNGVLIVNDLQPTIRAATNIAAPIAYLEFDVADTSTVTTILFSTETSSTSTTKNVMINAFEIDTSNASRNANTPSPADADEHVNADSGSFLLSWSAALSGDSISRDVYFGTSRNAVLTATRTSPEFKGNQTALSYNVTGLNGHLTYYWRVDEIDSNGNVTKGTVWYFRPRLLAFPGAEGYGRFARGGRGGKVVHVTSLADYATAATPIPGTLRYAIEQETGPRTIVFDVSGLITLQSDIVISSAQPYITVAGQTAPGKGITIKRQLFGMSGASDVIVRFLRVLVGKESGETQNATGISGSNNVIMDHCSIGWGIDEGLSTRTAKNVTFQRCSLSEALNVAGHQNYPAGTAHGYAASVGGDIVSLHHNLLAHNEGRNWSMAGGLDAAGYYAGRLDIFNNVVYNWGGRTTDGGAHEVNFVNNYYKTGAATTKFTALNPQYGGFPGTQQYYMSGNVMPGRFDESNQAAGFTIGTENGGTLPQNSTPAYTALVNAPFFPSYATIHSAADAYKQVLSDVGCNQPQIDDRDIRIINETLNGTYTYTGSISGKRGLPDTTADVGGWENYPEMKRADNFDTDRDGMPDWWETLFGLNSRSAANDFSESNADLDNDGFTNLEDYLNWLALPRYNSAINGSVDIDLSALSRGYTSVPVFTLGTPTAGTVQLIGNGKTVRYTPAASFEGIARFSFTVTDSVGSTMTRDIGVRTYAIPDPTLALTRNATTFSNEFIGVPGQTYKIQYSDDLVTWIDLQTITATGEAYPFTVPTNLTGATRRFFRATSIP</sequence>
<protein>
    <submittedName>
        <fullName evidence="5">Pectate lyase</fullName>
    </submittedName>
</protein>
<evidence type="ECO:0000256" key="3">
    <source>
        <dbReference type="SAM" id="MobiDB-lite"/>
    </source>
</evidence>
<dbReference type="InterPro" id="IPR052063">
    <property type="entry name" value="Polysaccharide_Lyase_1"/>
</dbReference>
<keyword evidence="6" id="KW-1185">Reference proteome</keyword>
<dbReference type="EMBL" id="CP023344">
    <property type="protein sequence ID" value="ATC63061.1"/>
    <property type="molecule type" value="Genomic_DNA"/>
</dbReference>
<dbReference type="GO" id="GO:0046872">
    <property type="term" value="F:metal ion binding"/>
    <property type="evidence" value="ECO:0007669"/>
    <property type="project" value="UniProtKB-KW"/>
</dbReference>
<evidence type="ECO:0000313" key="5">
    <source>
        <dbReference type="EMBL" id="ATC63061.1"/>
    </source>
</evidence>
<keyword evidence="2" id="KW-0325">Glycoprotein</keyword>
<dbReference type="InterPro" id="IPR011050">
    <property type="entry name" value="Pectin_lyase_fold/virulence"/>
</dbReference>
<dbReference type="Gene3D" id="2.60.40.3440">
    <property type="match status" value="1"/>
</dbReference>
<dbReference type="OrthoDB" id="177605at2"/>
<dbReference type="SUPFAM" id="SSF51126">
    <property type="entry name" value="Pectin lyase-like"/>
    <property type="match status" value="1"/>
</dbReference>
<dbReference type="RefSeq" id="WP_096054693.1">
    <property type="nucleotide sequence ID" value="NZ_CP023344.1"/>
</dbReference>
<dbReference type="PANTHER" id="PTHR42970">
    <property type="entry name" value="PECTATE LYASE C-RELATED"/>
    <property type="match status" value="1"/>
</dbReference>
<feature type="region of interest" description="Disordered" evidence="3">
    <location>
        <begin position="39"/>
        <end position="58"/>
    </location>
</feature>
<accession>A0A290QFD1</accession>